<gene>
    <name evidence="1" type="ORF">S01H1_85516</name>
</gene>
<sequence length="83" mass="8978">GRIYGATSGDTAYLFLYDPKINKVRHLGKLAGHEGVFHSLVMDRQGRIYIGTGKNVLADIVISPETGSGNDSIDGSLWKDISN</sequence>
<comment type="caution">
    <text evidence="1">The sequence shown here is derived from an EMBL/GenBank/DDBJ whole genome shotgun (WGS) entry which is preliminary data.</text>
</comment>
<protein>
    <submittedName>
        <fullName evidence="1">Uncharacterized protein</fullName>
    </submittedName>
</protein>
<evidence type="ECO:0000313" key="1">
    <source>
        <dbReference type="EMBL" id="GAG41924.1"/>
    </source>
</evidence>
<feature type="non-terminal residue" evidence="1">
    <location>
        <position position="1"/>
    </location>
</feature>
<dbReference type="AlphaFoldDB" id="X0XFG0"/>
<name>X0XFG0_9ZZZZ</name>
<proteinExistence type="predicted"/>
<accession>X0XFG0</accession>
<reference evidence="1" key="1">
    <citation type="journal article" date="2014" name="Front. Microbiol.">
        <title>High frequency of phylogenetically diverse reductive dehalogenase-homologous genes in deep subseafloor sedimentary metagenomes.</title>
        <authorList>
            <person name="Kawai M."/>
            <person name="Futagami T."/>
            <person name="Toyoda A."/>
            <person name="Takaki Y."/>
            <person name="Nishi S."/>
            <person name="Hori S."/>
            <person name="Arai W."/>
            <person name="Tsubouchi T."/>
            <person name="Morono Y."/>
            <person name="Uchiyama I."/>
            <person name="Ito T."/>
            <person name="Fujiyama A."/>
            <person name="Inagaki F."/>
            <person name="Takami H."/>
        </authorList>
    </citation>
    <scope>NUCLEOTIDE SEQUENCE</scope>
    <source>
        <strain evidence="1">Expedition CK06-06</strain>
    </source>
</reference>
<dbReference type="EMBL" id="BARS01058767">
    <property type="protein sequence ID" value="GAG41924.1"/>
    <property type="molecule type" value="Genomic_DNA"/>
</dbReference>
<feature type="non-terminal residue" evidence="1">
    <location>
        <position position="83"/>
    </location>
</feature>
<organism evidence="1">
    <name type="scientific">marine sediment metagenome</name>
    <dbReference type="NCBI Taxonomy" id="412755"/>
    <lineage>
        <taxon>unclassified sequences</taxon>
        <taxon>metagenomes</taxon>
        <taxon>ecological metagenomes</taxon>
    </lineage>
</organism>